<name>A0A0L0VXM7_9BASI</name>
<evidence type="ECO:0000313" key="3">
    <source>
        <dbReference type="EMBL" id="KNF04008.1"/>
    </source>
</evidence>
<feature type="domain" description="Tc1-like transposase DDE" evidence="2">
    <location>
        <begin position="233"/>
        <end position="378"/>
    </location>
</feature>
<dbReference type="AlphaFoldDB" id="A0A0L0VXM7"/>
<gene>
    <name evidence="3" type="ORF">PSTG_02717</name>
</gene>
<dbReference type="STRING" id="1165861.A0A0L0VXM7"/>
<evidence type="ECO:0000259" key="2">
    <source>
        <dbReference type="Pfam" id="PF13358"/>
    </source>
</evidence>
<dbReference type="Proteomes" id="UP000054564">
    <property type="component" value="Unassembled WGS sequence"/>
</dbReference>
<protein>
    <recommendedName>
        <fullName evidence="2">Tc1-like transposase DDE domain-containing protein</fullName>
    </recommendedName>
</protein>
<dbReference type="Gene3D" id="3.30.420.10">
    <property type="entry name" value="Ribonuclease H-like superfamily/Ribonuclease H"/>
    <property type="match status" value="1"/>
</dbReference>
<dbReference type="Pfam" id="PF13358">
    <property type="entry name" value="DDE_3"/>
    <property type="match status" value="1"/>
</dbReference>
<accession>A0A0L0VXM7</accession>
<reference evidence="4" key="1">
    <citation type="submission" date="2014-03" db="EMBL/GenBank/DDBJ databases">
        <title>The Genome Sequence of Puccinia striiformis f. sp. tritici PST-78.</title>
        <authorList>
            <consortium name="The Broad Institute Genome Sequencing Platform"/>
            <person name="Cuomo C."/>
            <person name="Hulbert S."/>
            <person name="Chen X."/>
            <person name="Walker B."/>
            <person name="Young S.K."/>
            <person name="Zeng Q."/>
            <person name="Gargeya S."/>
            <person name="Fitzgerald M."/>
            <person name="Haas B."/>
            <person name="Abouelleil A."/>
            <person name="Alvarado L."/>
            <person name="Arachchi H.M."/>
            <person name="Berlin A.M."/>
            <person name="Chapman S.B."/>
            <person name="Goldberg J."/>
            <person name="Griggs A."/>
            <person name="Gujja S."/>
            <person name="Hansen M."/>
            <person name="Howarth C."/>
            <person name="Imamovic A."/>
            <person name="Larimer J."/>
            <person name="McCowan C."/>
            <person name="Montmayeur A."/>
            <person name="Murphy C."/>
            <person name="Neiman D."/>
            <person name="Pearson M."/>
            <person name="Priest M."/>
            <person name="Roberts A."/>
            <person name="Saif S."/>
            <person name="Shea T."/>
            <person name="Sisk P."/>
            <person name="Sykes S."/>
            <person name="Wortman J."/>
            <person name="Nusbaum C."/>
            <person name="Birren B."/>
        </authorList>
    </citation>
    <scope>NUCLEOTIDE SEQUENCE [LARGE SCALE GENOMIC DNA]</scope>
    <source>
        <strain evidence="4">race PST-78</strain>
    </source>
</reference>
<dbReference type="InterPro" id="IPR036397">
    <property type="entry name" value="RNaseH_sf"/>
</dbReference>
<organism evidence="3 4">
    <name type="scientific">Puccinia striiformis f. sp. tritici PST-78</name>
    <dbReference type="NCBI Taxonomy" id="1165861"/>
    <lineage>
        <taxon>Eukaryota</taxon>
        <taxon>Fungi</taxon>
        <taxon>Dikarya</taxon>
        <taxon>Basidiomycota</taxon>
        <taxon>Pucciniomycotina</taxon>
        <taxon>Pucciniomycetes</taxon>
        <taxon>Pucciniales</taxon>
        <taxon>Pucciniaceae</taxon>
        <taxon>Puccinia</taxon>
    </lineage>
</organism>
<dbReference type="InterPro" id="IPR038717">
    <property type="entry name" value="Tc1-like_DDE_dom"/>
</dbReference>
<dbReference type="OrthoDB" id="2428500at2759"/>
<dbReference type="PANTHER" id="PTHR46564">
    <property type="entry name" value="TRANSPOSASE"/>
    <property type="match status" value="1"/>
</dbReference>
<dbReference type="EMBL" id="AJIL01000014">
    <property type="protein sequence ID" value="KNF04008.1"/>
    <property type="molecule type" value="Genomic_DNA"/>
</dbReference>
<dbReference type="GO" id="GO:0003676">
    <property type="term" value="F:nucleic acid binding"/>
    <property type="evidence" value="ECO:0007669"/>
    <property type="project" value="InterPro"/>
</dbReference>
<feature type="region of interest" description="Disordered" evidence="1">
    <location>
        <begin position="187"/>
        <end position="210"/>
    </location>
</feature>
<dbReference type="PANTHER" id="PTHR46564:SF1">
    <property type="entry name" value="TRANSPOSASE"/>
    <property type="match status" value="1"/>
</dbReference>
<evidence type="ECO:0000313" key="4">
    <source>
        <dbReference type="Proteomes" id="UP000054564"/>
    </source>
</evidence>
<evidence type="ECO:0000256" key="1">
    <source>
        <dbReference type="SAM" id="MobiDB-lite"/>
    </source>
</evidence>
<proteinExistence type="predicted"/>
<keyword evidence="4" id="KW-1185">Reference proteome</keyword>
<comment type="caution">
    <text evidence="3">The sequence shown here is derived from an EMBL/GenBank/DDBJ whole genome shotgun (WGS) entry which is preliminary data.</text>
</comment>
<sequence length="437" mass="48917">MSESAVMDSTKLEIEANKEQSRALVKELRDLTKATAQKEAIKKAKGKERKANTIIKPEVHQLIRDNVNGKGRKIADAMKAHNVSQHQIQHIKAEDPDAVTTRKKRPSKFTEDMKTKLLLELDQKSTTTLPEMAKFIHDEFNVKVSTQAISNLTHDMDISWKQDTDIPVAWNHTDLIEQRATLPQLTGRTCRSDESSDRPVRPVSGHGCPTRRRTILSDRANFVNRRGLGLGQRLVFTDEAGFDLHYGQGFGYAPSGMSTGCSQPCPQSQAGHLLVDSFNHYELLNADNTKAKGVGADEVCLFLGILDARLPRESIIIMDNSPTHQGKHFHYRKIGSNKPQEVISSLKASKLIKIEFLPPYSPFLNPIEYSFHSIKSSVWLKQPPNGAALVEEIKHAVDKAITPKKSKKFFSHCQQLYRPCAEFQQITGAVLLAPPDD</sequence>
<feature type="compositionally biased region" description="Basic and acidic residues" evidence="1">
    <location>
        <begin position="190"/>
        <end position="200"/>
    </location>
</feature>